<comment type="caution">
    <text evidence="3">The sequence shown here is derived from an EMBL/GenBank/DDBJ whole genome shotgun (WGS) entry which is preliminary data.</text>
</comment>
<dbReference type="RefSeq" id="WP_275819186.1">
    <property type="nucleotide sequence ID" value="NZ_JARHUD010000001.1"/>
</dbReference>
<feature type="domain" description="Bacterial EndoU nuclease" evidence="2">
    <location>
        <begin position="42"/>
        <end position="161"/>
    </location>
</feature>
<keyword evidence="1" id="KW-0732">Signal</keyword>
<name>A0ABT5YI09_9PROT</name>
<dbReference type="Pfam" id="PF14436">
    <property type="entry name" value="EndoU_bacteria"/>
    <property type="match status" value="1"/>
</dbReference>
<evidence type="ECO:0000313" key="4">
    <source>
        <dbReference type="Proteomes" id="UP001215503"/>
    </source>
</evidence>
<proteinExistence type="predicted"/>
<feature type="signal peptide" evidence="1">
    <location>
        <begin position="1"/>
        <end position="22"/>
    </location>
</feature>
<organism evidence="3 4">
    <name type="scientific">Aquibaculum arenosum</name>
    <dbReference type="NCBI Taxonomy" id="3032591"/>
    <lineage>
        <taxon>Bacteria</taxon>
        <taxon>Pseudomonadati</taxon>
        <taxon>Pseudomonadota</taxon>
        <taxon>Alphaproteobacteria</taxon>
        <taxon>Rhodospirillales</taxon>
        <taxon>Rhodovibrionaceae</taxon>
        <taxon>Aquibaculum</taxon>
    </lineage>
</organism>
<sequence>MRSGSLLTLCLLLVTLSAPVRAFDCTSEAPHWSETTPPVNLTHLFCGEINRRGDAVGFHATLGEATPGEAEIDKVLRPRDAHGIYVARVCQPNAPGRQCKRSTLFPDDLDGEEILAAVLEAYHQRQWLDGRGKWCGNSGLGYAIEGWLLPHREVINTAWPAARGC</sequence>
<evidence type="ECO:0000256" key="1">
    <source>
        <dbReference type="SAM" id="SignalP"/>
    </source>
</evidence>
<evidence type="ECO:0000313" key="3">
    <source>
        <dbReference type="EMBL" id="MDF2094576.1"/>
    </source>
</evidence>
<protein>
    <submittedName>
        <fullName evidence="3">EndoU domain-containing protein</fullName>
    </submittedName>
</protein>
<dbReference type="EMBL" id="JARHUD010000001">
    <property type="protein sequence ID" value="MDF2094576.1"/>
    <property type="molecule type" value="Genomic_DNA"/>
</dbReference>
<keyword evidence="4" id="KW-1185">Reference proteome</keyword>
<dbReference type="InterPro" id="IPR029501">
    <property type="entry name" value="EndoU_bac"/>
</dbReference>
<accession>A0ABT5YI09</accession>
<evidence type="ECO:0000259" key="2">
    <source>
        <dbReference type="Pfam" id="PF14436"/>
    </source>
</evidence>
<feature type="chain" id="PRO_5046390281" evidence="1">
    <location>
        <begin position="23"/>
        <end position="165"/>
    </location>
</feature>
<reference evidence="3 4" key="1">
    <citation type="submission" date="2023-03" db="EMBL/GenBank/DDBJ databases">
        <title>Fodinicurvata sp. CAU 1616 isolated from sea sendiment.</title>
        <authorList>
            <person name="Kim W."/>
        </authorList>
    </citation>
    <scope>NUCLEOTIDE SEQUENCE [LARGE SCALE GENOMIC DNA]</scope>
    <source>
        <strain evidence="3 4">CAU 1616</strain>
    </source>
</reference>
<gene>
    <name evidence="3" type="ORF">P2G67_01140</name>
</gene>
<dbReference type="Proteomes" id="UP001215503">
    <property type="component" value="Unassembled WGS sequence"/>
</dbReference>